<dbReference type="Gene3D" id="2.40.40.20">
    <property type="match status" value="1"/>
</dbReference>
<dbReference type="Pfam" id="PF00384">
    <property type="entry name" value="Molybdopterin"/>
    <property type="match status" value="1"/>
</dbReference>
<protein>
    <submittedName>
        <fullName evidence="8">Anaerobic selenocysteine-containing dehydrogenase</fullName>
    </submittedName>
</protein>
<dbReference type="AlphaFoldDB" id="A0A1H9W0G6"/>
<dbReference type="Proteomes" id="UP000198571">
    <property type="component" value="Unassembled WGS sequence"/>
</dbReference>
<evidence type="ECO:0000256" key="1">
    <source>
        <dbReference type="ARBA" id="ARBA00001942"/>
    </source>
</evidence>
<dbReference type="Pfam" id="PF04879">
    <property type="entry name" value="Molybdop_Fe4S4"/>
    <property type="match status" value="1"/>
</dbReference>
<dbReference type="GO" id="GO:0016491">
    <property type="term" value="F:oxidoreductase activity"/>
    <property type="evidence" value="ECO:0007669"/>
    <property type="project" value="UniProtKB-KW"/>
</dbReference>
<dbReference type="SUPFAM" id="SSF50692">
    <property type="entry name" value="ADC-like"/>
    <property type="match status" value="1"/>
</dbReference>
<dbReference type="SMART" id="SM00926">
    <property type="entry name" value="Molybdop_Fe4S4"/>
    <property type="match status" value="1"/>
</dbReference>
<name>A0A1H9W0G6_9BACI</name>
<proteinExistence type="predicted"/>
<keyword evidence="3" id="KW-0479">Metal-binding</keyword>
<keyword evidence="4" id="KW-0560">Oxidoreductase</keyword>
<dbReference type="Gene3D" id="2.20.25.90">
    <property type="entry name" value="ADC-like domains"/>
    <property type="match status" value="1"/>
</dbReference>
<evidence type="ECO:0000256" key="4">
    <source>
        <dbReference type="ARBA" id="ARBA00023002"/>
    </source>
</evidence>
<dbReference type="InterPro" id="IPR050612">
    <property type="entry name" value="Prok_Mopterin_Oxidored"/>
</dbReference>
<dbReference type="PROSITE" id="PS51669">
    <property type="entry name" value="4FE4S_MOW_BIS_MGD"/>
    <property type="match status" value="1"/>
</dbReference>
<keyword evidence="5" id="KW-0408">Iron</keyword>
<evidence type="ECO:0000256" key="5">
    <source>
        <dbReference type="ARBA" id="ARBA00023004"/>
    </source>
</evidence>
<dbReference type="InterPro" id="IPR009010">
    <property type="entry name" value="Asp_de-COase-like_dom_sf"/>
</dbReference>
<dbReference type="PANTHER" id="PTHR43742:SF6">
    <property type="entry name" value="OXIDOREDUCTASE YYAE-RELATED"/>
    <property type="match status" value="1"/>
</dbReference>
<evidence type="ECO:0000313" key="8">
    <source>
        <dbReference type="EMBL" id="SES27304.1"/>
    </source>
</evidence>
<dbReference type="GO" id="GO:0046872">
    <property type="term" value="F:metal ion binding"/>
    <property type="evidence" value="ECO:0007669"/>
    <property type="project" value="UniProtKB-KW"/>
</dbReference>
<dbReference type="Gene3D" id="3.30.2070.10">
    <property type="entry name" value="Formate dehydrogenase/DMSO reductase"/>
    <property type="match status" value="1"/>
</dbReference>
<keyword evidence="9" id="KW-1185">Reference proteome</keyword>
<dbReference type="PANTHER" id="PTHR43742">
    <property type="entry name" value="TRIMETHYLAMINE-N-OXIDE REDUCTASE"/>
    <property type="match status" value="1"/>
</dbReference>
<feature type="domain" description="4Fe-4S Mo/W bis-MGD-type" evidence="7">
    <location>
        <begin position="5"/>
        <end position="62"/>
    </location>
</feature>
<evidence type="ECO:0000256" key="3">
    <source>
        <dbReference type="ARBA" id="ARBA00022723"/>
    </source>
</evidence>
<dbReference type="Gene3D" id="3.40.50.740">
    <property type="match status" value="1"/>
</dbReference>
<dbReference type="EMBL" id="FOGT01000013">
    <property type="protein sequence ID" value="SES27304.1"/>
    <property type="molecule type" value="Genomic_DNA"/>
</dbReference>
<dbReference type="PROSITE" id="PS00490">
    <property type="entry name" value="MOLYBDOPTERIN_PROK_2"/>
    <property type="match status" value="1"/>
</dbReference>
<sequence>MNEKTQFVRNVCPRNCFSTCSMVTKVVNGRVIKVAGDPLHGFSKGKLCAKGYSYPEYVYSSKRLLTPLFQEKRGSGQWNEISWEEAYNIISDKIISLYDKHQTHLALAYNKFSGNLGLLHNAMEGFFHSLGAHTKAAGNPCLGTGRESLRFQRGTEYSPRPENMAFADAIIIWGSNPAVTNIHQMKFIHTARDQGAPLVVIDPLFTETAKTADIYIQVRPGQDLWLAAAVLKLLLIRNSTDAFKIRGWDMLKKELLQCEMDFLLNKCGVAFEAVKELADIYKSSKNAAAWIGYGAQRHYGSSASVRMIDAVSLMAEYMFKSKRDVYYFHPELFQMPNRLVNDHITDAETCRNIDFRKFSNQLPTLQDPPVEFLWLFSRNPLSQDENVNEWIHLMKEMDLVVVSDLFLTKTAELADLVLPVTTHFEHWDLHVSYWNHWLSLNEPAIKPAGNVKSDLQIARELAMVINSKRPGMSSFRTDLSERDWLSKEVASLPKGRYPISSWEELRIRPAVLNENSQLMKQADGVTFYSEKDASKTFFTEWKNDVSEKVTINHTKGPFKVLSPQSLLHIHSQFEPRVTIQDFLKVSEVKISSSLAASLGLQTNDKVLLFNEHSEIERHVKIDSLIPGNVLVLRQGGDHPVNELSGYKPACLEGSGETSEFFDTQAYIVKLEETGR</sequence>
<dbReference type="InterPro" id="IPR006963">
    <property type="entry name" value="Mopterin_OxRdtase_4Fe-4S_dom"/>
</dbReference>
<evidence type="ECO:0000313" key="9">
    <source>
        <dbReference type="Proteomes" id="UP000198571"/>
    </source>
</evidence>
<dbReference type="Gene3D" id="3.40.228.10">
    <property type="entry name" value="Dimethylsulfoxide Reductase, domain 2"/>
    <property type="match status" value="1"/>
</dbReference>
<organism evidence="8 9">
    <name type="scientific">Salipaludibacillus aurantiacus</name>
    <dbReference type="NCBI Taxonomy" id="1601833"/>
    <lineage>
        <taxon>Bacteria</taxon>
        <taxon>Bacillati</taxon>
        <taxon>Bacillota</taxon>
        <taxon>Bacilli</taxon>
        <taxon>Bacillales</taxon>
        <taxon>Bacillaceae</taxon>
    </lineage>
</organism>
<reference evidence="9" key="1">
    <citation type="submission" date="2016-10" db="EMBL/GenBank/DDBJ databases">
        <authorList>
            <person name="Varghese N."/>
            <person name="Submissions S."/>
        </authorList>
    </citation>
    <scope>NUCLEOTIDE SEQUENCE [LARGE SCALE GENOMIC DNA]</scope>
    <source>
        <strain evidence="9">S9</strain>
    </source>
</reference>
<evidence type="ECO:0000256" key="2">
    <source>
        <dbReference type="ARBA" id="ARBA00022505"/>
    </source>
</evidence>
<dbReference type="InterPro" id="IPR006656">
    <property type="entry name" value="Mopterin_OxRdtase"/>
</dbReference>
<dbReference type="STRING" id="1601833.SAMN05518684_113109"/>
<keyword evidence="6" id="KW-0411">Iron-sulfur</keyword>
<accession>A0A1H9W0G6</accession>
<dbReference type="GO" id="GO:0051536">
    <property type="term" value="F:iron-sulfur cluster binding"/>
    <property type="evidence" value="ECO:0007669"/>
    <property type="project" value="UniProtKB-KW"/>
</dbReference>
<gene>
    <name evidence="8" type="ORF">SAMN05518684_113109</name>
</gene>
<dbReference type="InterPro" id="IPR006655">
    <property type="entry name" value="Mopterin_OxRdtase_prok_CS"/>
</dbReference>
<comment type="cofactor">
    <cofactor evidence="1">
        <name>Mo-bis(molybdopterin guanine dinucleotide)</name>
        <dbReference type="ChEBI" id="CHEBI:60539"/>
    </cofactor>
</comment>
<dbReference type="OrthoDB" id="219031at2"/>
<keyword evidence="2" id="KW-0500">Molybdenum</keyword>
<evidence type="ECO:0000256" key="6">
    <source>
        <dbReference type="ARBA" id="ARBA00023014"/>
    </source>
</evidence>
<dbReference type="RefSeq" id="WP_093054076.1">
    <property type="nucleotide sequence ID" value="NZ_FOGT01000013.1"/>
</dbReference>
<evidence type="ECO:0000259" key="7">
    <source>
        <dbReference type="PROSITE" id="PS51669"/>
    </source>
</evidence>
<dbReference type="SUPFAM" id="SSF53706">
    <property type="entry name" value="Formate dehydrogenase/DMSO reductase, domains 1-3"/>
    <property type="match status" value="1"/>
</dbReference>